<evidence type="ECO:0000313" key="12">
    <source>
        <dbReference type="Proteomes" id="UP000228987"/>
    </source>
</evidence>
<dbReference type="Gene3D" id="3.30.465.10">
    <property type="match status" value="1"/>
</dbReference>
<evidence type="ECO:0000256" key="4">
    <source>
        <dbReference type="ARBA" id="ARBA00022842"/>
    </source>
</evidence>
<gene>
    <name evidence="11" type="ORF">COA71_09965</name>
</gene>
<dbReference type="Pfam" id="PF00571">
    <property type="entry name" value="CBS"/>
    <property type="match status" value="2"/>
</dbReference>
<evidence type="ECO:0000313" key="11">
    <source>
        <dbReference type="EMBL" id="PCJ40916.1"/>
    </source>
</evidence>
<feature type="domain" description="CBS" evidence="10">
    <location>
        <begin position="69"/>
        <end position="128"/>
    </location>
</feature>
<comment type="caution">
    <text evidence="11">The sequence shown here is derived from an EMBL/GenBank/DDBJ whole genome shotgun (WGS) entry which is preliminary data.</text>
</comment>
<name>A0A2A5CC38_9GAMM</name>
<dbReference type="EMBL" id="NVWI01000007">
    <property type="protein sequence ID" value="PCJ40916.1"/>
    <property type="molecule type" value="Genomic_DNA"/>
</dbReference>
<dbReference type="SMART" id="SM00116">
    <property type="entry name" value="CBS"/>
    <property type="match status" value="2"/>
</dbReference>
<dbReference type="InterPro" id="IPR036318">
    <property type="entry name" value="FAD-bd_PCMH-like_sf"/>
</dbReference>
<dbReference type="PANTHER" id="PTHR22777:SF27">
    <property type="entry name" value="MAGNESIUM AND COBALT EFFLUX PROTEIN CORC"/>
    <property type="match status" value="1"/>
</dbReference>
<evidence type="ECO:0000259" key="10">
    <source>
        <dbReference type="PROSITE" id="PS51371"/>
    </source>
</evidence>
<dbReference type="SMART" id="SM01091">
    <property type="entry name" value="CorC_HlyC"/>
    <property type="match status" value="1"/>
</dbReference>
<dbReference type="GO" id="GO:0005886">
    <property type="term" value="C:plasma membrane"/>
    <property type="evidence" value="ECO:0007669"/>
    <property type="project" value="TreeGrafter"/>
</dbReference>
<evidence type="ECO:0000256" key="3">
    <source>
        <dbReference type="ARBA" id="ARBA00022737"/>
    </source>
</evidence>
<dbReference type="Proteomes" id="UP000228987">
    <property type="component" value="Unassembled WGS sequence"/>
</dbReference>
<dbReference type="Gene3D" id="3.10.580.10">
    <property type="entry name" value="CBS-domain"/>
    <property type="match status" value="1"/>
</dbReference>
<evidence type="ECO:0000256" key="9">
    <source>
        <dbReference type="PROSITE-ProRule" id="PRU00703"/>
    </source>
</evidence>
<dbReference type="FunFam" id="3.10.580.10:FF:000002">
    <property type="entry name" value="Magnesium/cobalt efflux protein CorC"/>
    <property type="match status" value="1"/>
</dbReference>
<evidence type="ECO:0000256" key="8">
    <source>
        <dbReference type="ARBA" id="ARBA00040729"/>
    </source>
</evidence>
<keyword evidence="2" id="KW-0813">Transport</keyword>
<evidence type="ECO:0000256" key="2">
    <source>
        <dbReference type="ARBA" id="ARBA00022448"/>
    </source>
</evidence>
<comment type="similarity">
    <text evidence="1">Belongs to the UPF0053 family.</text>
</comment>
<dbReference type="InterPro" id="IPR000644">
    <property type="entry name" value="CBS_dom"/>
</dbReference>
<dbReference type="InterPro" id="IPR016169">
    <property type="entry name" value="FAD-bd_PCMH_sub2"/>
</dbReference>
<accession>A0A2A5CC38</accession>
<dbReference type="Pfam" id="PF03471">
    <property type="entry name" value="CorC_HlyC"/>
    <property type="match status" value="1"/>
</dbReference>
<dbReference type="InterPro" id="IPR044751">
    <property type="entry name" value="Ion_transp-like_CBS"/>
</dbReference>
<protein>
    <recommendedName>
        <fullName evidence="8">Magnesium and cobalt efflux protein CorC</fullName>
    </recommendedName>
</protein>
<dbReference type="SUPFAM" id="SSF56176">
    <property type="entry name" value="FAD-binding/transporter-associated domain-like"/>
    <property type="match status" value="1"/>
</dbReference>
<dbReference type="InterPro" id="IPR005170">
    <property type="entry name" value="Transptr-assoc_dom"/>
</dbReference>
<feature type="domain" description="CBS" evidence="10">
    <location>
        <begin position="136"/>
        <end position="193"/>
    </location>
</feature>
<keyword evidence="5 9" id="KW-0129">CBS domain</keyword>
<evidence type="ECO:0000256" key="7">
    <source>
        <dbReference type="ARBA" id="ARBA00037273"/>
    </source>
</evidence>
<dbReference type="InterPro" id="IPR046342">
    <property type="entry name" value="CBS_dom_sf"/>
</dbReference>
<dbReference type="PROSITE" id="PS51371">
    <property type="entry name" value="CBS"/>
    <property type="match status" value="2"/>
</dbReference>
<dbReference type="CDD" id="cd04590">
    <property type="entry name" value="CBS_pair_CorC_HlyC_assoc"/>
    <property type="match status" value="1"/>
</dbReference>
<dbReference type="InterPro" id="IPR054115">
    <property type="entry name" value="CorC_N"/>
</dbReference>
<evidence type="ECO:0000256" key="6">
    <source>
        <dbReference type="ARBA" id="ARBA00023285"/>
    </source>
</evidence>
<dbReference type="PANTHER" id="PTHR22777">
    <property type="entry name" value="HEMOLYSIN-RELATED"/>
    <property type="match status" value="1"/>
</dbReference>
<dbReference type="Pfam" id="PF21917">
    <property type="entry name" value="NMB0537_N"/>
    <property type="match status" value="1"/>
</dbReference>
<evidence type="ECO:0000256" key="1">
    <source>
        <dbReference type="ARBA" id="ARBA00006337"/>
    </source>
</evidence>
<proteinExistence type="inferred from homology"/>
<comment type="function">
    <text evidence="7">Plays a role in the transport of magnesium and cobalt ions.</text>
</comment>
<sequence length="292" mass="32937">MAGDQFSNDSGRESWIDKIKALFSAKTIDKKSLIGQLRLAQEEQIIDGDALSIIEGALQVGDMQVREIMIPRPQIAMLTTKSSLEEILQIVTETAHSRFPVIGENRDDVIGILLAKDLIPLLLEKNNSKRFNIKDIVRPVTFIPEYKRLNVLLKEFRENRNHMAIVIDEYGGLAGAVTIEDILEQIVGEIEDEYDVDDEDYIKTTDRESYIVKALTPLDEFNEYFHSNFSSEEMGTIGGILLNQFGHIPSRNDRIGIGPYVFTILNADGRQIRLIEVSSSLTVNLSNEPARE</sequence>
<dbReference type="SUPFAM" id="SSF54631">
    <property type="entry name" value="CBS-domain pair"/>
    <property type="match status" value="1"/>
</dbReference>
<dbReference type="GO" id="GO:0050660">
    <property type="term" value="F:flavin adenine dinucleotide binding"/>
    <property type="evidence" value="ECO:0007669"/>
    <property type="project" value="InterPro"/>
</dbReference>
<dbReference type="AlphaFoldDB" id="A0A2A5CC38"/>
<keyword evidence="4" id="KW-0460">Magnesium</keyword>
<organism evidence="11 12">
    <name type="scientific">SAR86 cluster bacterium</name>
    <dbReference type="NCBI Taxonomy" id="2030880"/>
    <lineage>
        <taxon>Bacteria</taxon>
        <taxon>Pseudomonadati</taxon>
        <taxon>Pseudomonadota</taxon>
        <taxon>Gammaproteobacteria</taxon>
        <taxon>SAR86 cluster</taxon>
    </lineage>
</organism>
<reference evidence="12" key="1">
    <citation type="submission" date="2017-08" db="EMBL/GenBank/DDBJ databases">
        <title>A dynamic microbial community with high functional redundancy inhabits the cold, oxic subseafloor aquifer.</title>
        <authorList>
            <person name="Tully B.J."/>
            <person name="Wheat C.G."/>
            <person name="Glazer B.T."/>
            <person name="Huber J.A."/>
        </authorList>
    </citation>
    <scope>NUCLEOTIDE SEQUENCE [LARGE SCALE GENOMIC DNA]</scope>
</reference>
<keyword evidence="6" id="KW-0170">Cobalt</keyword>
<evidence type="ECO:0000256" key="5">
    <source>
        <dbReference type="ARBA" id="ARBA00023122"/>
    </source>
</evidence>
<keyword evidence="3" id="KW-0677">Repeat</keyword>